<organism evidence="1 2">
    <name type="scientific">Portunus trituberculatus</name>
    <name type="common">Swimming crab</name>
    <name type="synonym">Neptunus trituberculatus</name>
    <dbReference type="NCBI Taxonomy" id="210409"/>
    <lineage>
        <taxon>Eukaryota</taxon>
        <taxon>Metazoa</taxon>
        <taxon>Ecdysozoa</taxon>
        <taxon>Arthropoda</taxon>
        <taxon>Crustacea</taxon>
        <taxon>Multicrustacea</taxon>
        <taxon>Malacostraca</taxon>
        <taxon>Eumalacostraca</taxon>
        <taxon>Eucarida</taxon>
        <taxon>Decapoda</taxon>
        <taxon>Pleocyemata</taxon>
        <taxon>Brachyura</taxon>
        <taxon>Eubrachyura</taxon>
        <taxon>Portunoidea</taxon>
        <taxon>Portunidae</taxon>
        <taxon>Portuninae</taxon>
        <taxon>Portunus</taxon>
    </lineage>
</organism>
<evidence type="ECO:0000313" key="1">
    <source>
        <dbReference type="EMBL" id="MPC23780.1"/>
    </source>
</evidence>
<protein>
    <submittedName>
        <fullName evidence="1">Uncharacterized protein</fullName>
    </submittedName>
</protein>
<dbReference type="EMBL" id="VSRR010001251">
    <property type="protein sequence ID" value="MPC23780.1"/>
    <property type="molecule type" value="Genomic_DNA"/>
</dbReference>
<proteinExistence type="predicted"/>
<dbReference type="AlphaFoldDB" id="A0A5B7DQQ9"/>
<dbReference type="Proteomes" id="UP000324222">
    <property type="component" value="Unassembled WGS sequence"/>
</dbReference>
<sequence length="63" mass="7019">MASTKRRSWTWMSCWMWTGSSRRGSICGTPWPIVNSPRIKWSALPGQATAAVAPLATEQRLAQ</sequence>
<accession>A0A5B7DQQ9</accession>
<evidence type="ECO:0000313" key="2">
    <source>
        <dbReference type="Proteomes" id="UP000324222"/>
    </source>
</evidence>
<name>A0A5B7DQQ9_PORTR</name>
<gene>
    <name evidence="1" type="ORF">E2C01_016845</name>
</gene>
<comment type="caution">
    <text evidence="1">The sequence shown here is derived from an EMBL/GenBank/DDBJ whole genome shotgun (WGS) entry which is preliminary data.</text>
</comment>
<keyword evidence="2" id="KW-1185">Reference proteome</keyword>
<reference evidence="1 2" key="1">
    <citation type="submission" date="2019-05" db="EMBL/GenBank/DDBJ databases">
        <title>Another draft genome of Portunus trituberculatus and its Hox gene families provides insights of decapod evolution.</title>
        <authorList>
            <person name="Jeong J.-H."/>
            <person name="Song I."/>
            <person name="Kim S."/>
            <person name="Choi T."/>
            <person name="Kim D."/>
            <person name="Ryu S."/>
            <person name="Kim W."/>
        </authorList>
    </citation>
    <scope>NUCLEOTIDE SEQUENCE [LARGE SCALE GENOMIC DNA]</scope>
    <source>
        <tissue evidence="1">Muscle</tissue>
    </source>
</reference>